<keyword evidence="5" id="KW-0007">Acetylation</keyword>
<dbReference type="SMART" id="SM00054">
    <property type="entry name" value="EFh"/>
    <property type="match status" value="6"/>
</dbReference>
<evidence type="ECO:0000256" key="1">
    <source>
        <dbReference type="ARBA" id="ARBA00020786"/>
    </source>
</evidence>
<sequence>MASRVQPGTALPGLTLEPQRGEPTRHGAPSSAPSASAPLPPVGPVGRTEHRPSRTELGGLEGAAAQAASLEIPTHSISTLRGSSRSVWSSNRWLEECKVGLKATESLCWSQLLQSFTGEPVKWAPKGPNKRQLSRKAVQGILAHQQSKHRGTSLAEDRKIKKEGSRDMALVDTEDKPEQASTTKSLKKGSTSISRVEPPDDSDARASMELVDIFTMQEMKKRMKAVLHKRIHSIRESVLKQRNETIAQKKYERLPQKEREALERAFFQYDADLSGFLEWNEVIPALRELGLSGSNAIEKREILQVCRNVITAAHVQSMHQTSIQSVSLQEVLIAQRNRQQNQPRIKLGVTKRAGDKQAPQQQSSTVAAESNKRTSTRTSIPSENVGNGGNGSRKSSLTSSAADKTSGSEGSDSEDFDTGVDMAPSEAKFDFLTFVGILVPKVRQRLTELQSTKIMRYFCNFDREGTGVVSVYKCIEIARCLRMDQLHMIDALKEQGFEEEPGVLVDFDSFERAVMSCRERTNRQLREREIDILTEMKVRPDLFEQCRDNIAQVYEIFRKFSGDAGSIGVVTANDAFLSVYELGMMPREGWQRDNIKSLLVPEDAEDIVYMQTELNFEEFLEFLRCVREYNDEQRLEELMERFQRLDKDRNGVLDMKELHALLEEAQCCPRTRKEQEEVQQLIQSVDADGNNVIDFDEFKELVQRIDEKFASLRYDSEVEYALARGFTETELGSFRAIFEHLDADNSGQLDMAEVRQCLSIMQHNSTWQAFEQTWILLDKDASGTLEFEEFIDFMRLMRDGEGVFAMDNGQKLPSHVKKLDERTLRSVLGSDQWWHS</sequence>
<feature type="domain" description="EF-hand" evidence="7">
    <location>
        <begin position="633"/>
        <end position="668"/>
    </location>
</feature>
<accession>A0ABP0KGZ8</accession>
<evidence type="ECO:0000313" key="8">
    <source>
        <dbReference type="EMBL" id="CAK9026097.1"/>
    </source>
</evidence>
<feature type="region of interest" description="Disordered" evidence="6">
    <location>
        <begin position="164"/>
        <end position="204"/>
    </location>
</feature>
<feature type="region of interest" description="Disordered" evidence="6">
    <location>
        <begin position="1"/>
        <end position="66"/>
    </location>
</feature>
<organism evidence="8 9">
    <name type="scientific">Durusdinium trenchii</name>
    <dbReference type="NCBI Taxonomy" id="1381693"/>
    <lineage>
        <taxon>Eukaryota</taxon>
        <taxon>Sar</taxon>
        <taxon>Alveolata</taxon>
        <taxon>Dinophyceae</taxon>
        <taxon>Suessiales</taxon>
        <taxon>Symbiodiniaceae</taxon>
        <taxon>Durusdinium</taxon>
    </lineage>
</organism>
<reference evidence="8 9" key="1">
    <citation type="submission" date="2024-02" db="EMBL/GenBank/DDBJ databases">
        <authorList>
            <person name="Chen Y."/>
            <person name="Shah S."/>
            <person name="Dougan E. K."/>
            <person name="Thang M."/>
            <person name="Chan C."/>
        </authorList>
    </citation>
    <scope>NUCLEOTIDE SEQUENCE [LARGE SCALE GENOMIC DNA]</scope>
</reference>
<evidence type="ECO:0000256" key="6">
    <source>
        <dbReference type="SAM" id="MobiDB-lite"/>
    </source>
</evidence>
<gene>
    <name evidence="8" type="ORF">CCMP2556_LOCUS16231</name>
</gene>
<comment type="caution">
    <text evidence="8">The sequence shown here is derived from an EMBL/GenBank/DDBJ whole genome shotgun (WGS) entry which is preliminary data.</text>
</comment>
<dbReference type="Gene3D" id="1.10.238.10">
    <property type="entry name" value="EF-hand"/>
    <property type="match status" value="3"/>
</dbReference>
<keyword evidence="3" id="KW-0677">Repeat</keyword>
<feature type="domain" description="EF-hand" evidence="7">
    <location>
        <begin position="257"/>
        <end position="292"/>
    </location>
</feature>
<dbReference type="InterPro" id="IPR018247">
    <property type="entry name" value="EF_Hand_1_Ca_BS"/>
</dbReference>
<feature type="domain" description="EF-hand" evidence="7">
    <location>
        <begin position="673"/>
        <end position="708"/>
    </location>
</feature>
<evidence type="ECO:0000256" key="5">
    <source>
        <dbReference type="ARBA" id="ARBA00022990"/>
    </source>
</evidence>
<dbReference type="SUPFAM" id="SSF47473">
    <property type="entry name" value="EF-hand"/>
    <property type="match status" value="3"/>
</dbReference>
<dbReference type="InterPro" id="IPR050230">
    <property type="entry name" value="CALM/Myosin/TropC-like"/>
</dbReference>
<feature type="compositionally biased region" description="Polar residues" evidence="6">
    <location>
        <begin position="358"/>
        <end position="368"/>
    </location>
</feature>
<feature type="compositionally biased region" description="Polar residues" evidence="6">
    <location>
        <begin position="376"/>
        <end position="385"/>
    </location>
</feature>
<feature type="compositionally biased region" description="Low complexity" evidence="6">
    <location>
        <begin position="28"/>
        <end position="37"/>
    </location>
</feature>
<name>A0ABP0KGZ8_9DINO</name>
<evidence type="ECO:0000313" key="9">
    <source>
        <dbReference type="Proteomes" id="UP001642484"/>
    </source>
</evidence>
<keyword evidence="2" id="KW-0479">Metal-binding</keyword>
<dbReference type="Pfam" id="PF13499">
    <property type="entry name" value="EF-hand_7"/>
    <property type="match status" value="2"/>
</dbReference>
<feature type="domain" description="EF-hand" evidence="7">
    <location>
        <begin position="729"/>
        <end position="764"/>
    </location>
</feature>
<dbReference type="PROSITE" id="PS00018">
    <property type="entry name" value="EF_HAND_1"/>
    <property type="match status" value="4"/>
</dbReference>
<feature type="compositionally biased region" description="Low complexity" evidence="6">
    <location>
        <begin position="181"/>
        <end position="194"/>
    </location>
</feature>
<dbReference type="Proteomes" id="UP001642484">
    <property type="component" value="Unassembled WGS sequence"/>
</dbReference>
<evidence type="ECO:0000259" key="7">
    <source>
        <dbReference type="PROSITE" id="PS50222"/>
    </source>
</evidence>
<feature type="compositionally biased region" description="Low complexity" evidence="6">
    <location>
        <begin position="56"/>
        <end position="66"/>
    </location>
</feature>
<dbReference type="PANTHER" id="PTHR23048:SF0">
    <property type="entry name" value="CALMODULIN LIKE 3"/>
    <property type="match status" value="1"/>
</dbReference>
<feature type="region of interest" description="Disordered" evidence="6">
    <location>
        <begin position="337"/>
        <end position="419"/>
    </location>
</feature>
<feature type="compositionally biased region" description="Polar residues" evidence="6">
    <location>
        <begin position="392"/>
        <end position="405"/>
    </location>
</feature>
<dbReference type="PROSITE" id="PS50222">
    <property type="entry name" value="EF_HAND_2"/>
    <property type="match status" value="5"/>
</dbReference>
<keyword evidence="4" id="KW-0106">Calcium</keyword>
<feature type="domain" description="EF-hand" evidence="7">
    <location>
        <begin position="765"/>
        <end position="800"/>
    </location>
</feature>
<dbReference type="InterPro" id="IPR011992">
    <property type="entry name" value="EF-hand-dom_pair"/>
</dbReference>
<dbReference type="InterPro" id="IPR002048">
    <property type="entry name" value="EF_hand_dom"/>
</dbReference>
<keyword evidence="9" id="KW-1185">Reference proteome</keyword>
<evidence type="ECO:0000256" key="3">
    <source>
        <dbReference type="ARBA" id="ARBA00022737"/>
    </source>
</evidence>
<evidence type="ECO:0000256" key="4">
    <source>
        <dbReference type="ARBA" id="ARBA00022837"/>
    </source>
</evidence>
<evidence type="ECO:0000256" key="2">
    <source>
        <dbReference type="ARBA" id="ARBA00022723"/>
    </source>
</evidence>
<protein>
    <recommendedName>
        <fullName evidence="1">Calmodulin</fullName>
    </recommendedName>
</protein>
<proteinExistence type="predicted"/>
<dbReference type="EMBL" id="CAXAMN010008668">
    <property type="protein sequence ID" value="CAK9026097.1"/>
    <property type="molecule type" value="Genomic_DNA"/>
</dbReference>
<dbReference type="PANTHER" id="PTHR23048">
    <property type="entry name" value="MYOSIN LIGHT CHAIN 1, 3"/>
    <property type="match status" value="1"/>
</dbReference>